<dbReference type="EMBL" id="LNZH02000152">
    <property type="protein sequence ID" value="OCB89606.1"/>
    <property type="molecule type" value="Genomic_DNA"/>
</dbReference>
<evidence type="ECO:0000256" key="2">
    <source>
        <dbReference type="ARBA" id="ARBA00022737"/>
    </source>
</evidence>
<dbReference type="AlphaFoldDB" id="A0A9Q5I0U3"/>
<protein>
    <submittedName>
        <fullName evidence="4">Uncharacterized protein</fullName>
    </submittedName>
</protein>
<evidence type="ECO:0000256" key="1">
    <source>
        <dbReference type="ARBA" id="ARBA00022574"/>
    </source>
</evidence>
<dbReference type="PANTHER" id="PTHR44019:SF8">
    <property type="entry name" value="POC1 CENTRIOLAR PROTEIN HOMOLOG"/>
    <property type="match status" value="1"/>
</dbReference>
<dbReference type="Pfam" id="PF00400">
    <property type="entry name" value="WD40"/>
    <property type="match status" value="1"/>
</dbReference>
<evidence type="ECO:0000256" key="3">
    <source>
        <dbReference type="PROSITE-ProRule" id="PRU00221"/>
    </source>
</evidence>
<evidence type="ECO:0000313" key="5">
    <source>
        <dbReference type="Proteomes" id="UP000757232"/>
    </source>
</evidence>
<dbReference type="InterPro" id="IPR036322">
    <property type="entry name" value="WD40_repeat_dom_sf"/>
</dbReference>
<gene>
    <name evidence="4" type="ORF">A7U60_g3204</name>
</gene>
<comment type="caution">
    <text evidence="4">The sequence shown here is derived from an EMBL/GenBank/DDBJ whole genome shotgun (WGS) entry which is preliminary data.</text>
</comment>
<dbReference type="InterPro" id="IPR001680">
    <property type="entry name" value="WD40_rpt"/>
</dbReference>
<dbReference type="PROSITE" id="PS50082">
    <property type="entry name" value="WD_REPEATS_2"/>
    <property type="match status" value="1"/>
</dbReference>
<evidence type="ECO:0000313" key="4">
    <source>
        <dbReference type="EMBL" id="OCB89606.1"/>
    </source>
</evidence>
<keyword evidence="5" id="KW-1185">Reference proteome</keyword>
<dbReference type="InterPro" id="IPR015943">
    <property type="entry name" value="WD40/YVTN_repeat-like_dom_sf"/>
</dbReference>
<dbReference type="OrthoDB" id="6262491at2759"/>
<dbReference type="PROSITE" id="PS50294">
    <property type="entry name" value="WD_REPEATS_REGION"/>
    <property type="match status" value="1"/>
</dbReference>
<reference evidence="4" key="1">
    <citation type="submission" date="2016-06" db="EMBL/GenBank/DDBJ databases">
        <title>Draft Genome sequence of the fungus Inonotus baumii.</title>
        <authorList>
            <person name="Zhu H."/>
            <person name="Lin W."/>
        </authorList>
    </citation>
    <scope>NUCLEOTIDE SEQUENCE</scope>
    <source>
        <strain evidence="4">821</strain>
    </source>
</reference>
<dbReference type="InterPro" id="IPR050505">
    <property type="entry name" value="WDR55/POC1"/>
</dbReference>
<accession>A0A9Q5I0U3</accession>
<dbReference type="Proteomes" id="UP000757232">
    <property type="component" value="Unassembled WGS sequence"/>
</dbReference>
<dbReference type="Gene3D" id="2.130.10.10">
    <property type="entry name" value="YVTN repeat-like/Quinoprotein amine dehydrogenase"/>
    <property type="match status" value="1"/>
</dbReference>
<sequence>MIASESKDGTLGVWGMATGQLIVGPLDVSTVAVTSLEFSPDGNCLASGSVNGNMRIWNTVTWELIPELSADRAIGIVSIASSPGSSCVAGRMSLSAAQSRAMSSLVLMRGPVAICCLSCLLQMDANGAHLIWSPLRCPERCEGGWTRLTCFRDGLRIVSCFGEDLIRVWDMSGSLQSSRDRSDGGVDSLSEWISDDDGWIVGGGHDRRGLVLSDTDSP</sequence>
<name>A0A9Q5I0U3_SANBA</name>
<dbReference type="SMART" id="SM00320">
    <property type="entry name" value="WD40"/>
    <property type="match status" value="2"/>
</dbReference>
<feature type="repeat" description="WD" evidence="3">
    <location>
        <begin position="26"/>
        <end position="58"/>
    </location>
</feature>
<organism evidence="4 5">
    <name type="scientific">Sanghuangporus baumii</name>
    <name type="common">Phellinus baumii</name>
    <dbReference type="NCBI Taxonomy" id="108892"/>
    <lineage>
        <taxon>Eukaryota</taxon>
        <taxon>Fungi</taxon>
        <taxon>Dikarya</taxon>
        <taxon>Basidiomycota</taxon>
        <taxon>Agaricomycotina</taxon>
        <taxon>Agaricomycetes</taxon>
        <taxon>Hymenochaetales</taxon>
        <taxon>Hymenochaetaceae</taxon>
        <taxon>Sanghuangporus</taxon>
    </lineage>
</organism>
<dbReference type="PANTHER" id="PTHR44019">
    <property type="entry name" value="WD REPEAT-CONTAINING PROTEIN 55"/>
    <property type="match status" value="1"/>
</dbReference>
<keyword evidence="1 3" id="KW-0853">WD repeat</keyword>
<proteinExistence type="predicted"/>
<dbReference type="SUPFAM" id="SSF50978">
    <property type="entry name" value="WD40 repeat-like"/>
    <property type="match status" value="1"/>
</dbReference>
<keyword evidence="2" id="KW-0677">Repeat</keyword>